<organism evidence="2 3">
    <name type="scientific">Sulfobacillus thermosulfidooxidans (strain DSM 9293 / VKM B-1269 / AT-1)</name>
    <dbReference type="NCBI Taxonomy" id="929705"/>
    <lineage>
        <taxon>Bacteria</taxon>
        <taxon>Bacillati</taxon>
        <taxon>Bacillota</taxon>
        <taxon>Clostridia</taxon>
        <taxon>Eubacteriales</taxon>
        <taxon>Clostridiales Family XVII. Incertae Sedis</taxon>
        <taxon>Sulfobacillus</taxon>
    </lineage>
</organism>
<proteinExistence type="predicted"/>
<evidence type="ECO:0000259" key="1">
    <source>
        <dbReference type="Pfam" id="PF14216"/>
    </source>
</evidence>
<evidence type="ECO:0000313" key="2">
    <source>
        <dbReference type="EMBL" id="SMC08145.1"/>
    </source>
</evidence>
<sequence length="93" mass="10272">MSSTRVVHCKKAAYDVYIGRPSKWGNPFSHKPGTKAQFVVASRDAAIAAYREWILHQPELLAALPELKGKTLGCWCKPHSCHGDVLAELADQL</sequence>
<reference evidence="3" key="1">
    <citation type="submission" date="2017-04" db="EMBL/GenBank/DDBJ databases">
        <authorList>
            <person name="Varghese N."/>
            <person name="Submissions S."/>
        </authorList>
    </citation>
    <scope>NUCLEOTIDE SEQUENCE [LARGE SCALE GENOMIC DNA]</scope>
    <source>
        <strain evidence="3">DSM 9293</strain>
    </source>
</reference>
<keyword evidence="3" id="KW-1185">Reference proteome</keyword>
<name>A0A1W1WPK6_SULTA</name>
<dbReference type="OrthoDB" id="3483205at2"/>
<dbReference type="AlphaFoldDB" id="A0A1W1WPK6"/>
<evidence type="ECO:0000313" key="3">
    <source>
        <dbReference type="Proteomes" id="UP000192660"/>
    </source>
</evidence>
<dbReference type="InterPro" id="IPR025475">
    <property type="entry name" value="DUF4326"/>
</dbReference>
<gene>
    <name evidence="2" type="ORF">SAMN00768000_3682</name>
</gene>
<feature type="domain" description="DUF4326" evidence="1">
    <location>
        <begin position="5"/>
        <end position="88"/>
    </location>
</feature>
<dbReference type="Pfam" id="PF14216">
    <property type="entry name" value="DUF4326"/>
    <property type="match status" value="1"/>
</dbReference>
<dbReference type="EMBL" id="FWWY01000002">
    <property type="protein sequence ID" value="SMC08145.1"/>
    <property type="molecule type" value="Genomic_DNA"/>
</dbReference>
<dbReference type="Proteomes" id="UP000192660">
    <property type="component" value="Unassembled WGS sequence"/>
</dbReference>
<dbReference type="RefSeq" id="WP_084662193.1">
    <property type="nucleotide sequence ID" value="NZ_FWWY01000002.1"/>
</dbReference>
<protein>
    <recommendedName>
        <fullName evidence="1">DUF4326 domain-containing protein</fullName>
    </recommendedName>
</protein>
<accession>A0A1W1WPK6</accession>